<evidence type="ECO:0000256" key="1">
    <source>
        <dbReference type="ARBA" id="ARBA00003159"/>
    </source>
</evidence>
<organism evidence="12 13">
    <name type="scientific">Rhodoferax lithotrophicus</name>
    <dbReference type="NCBI Taxonomy" id="2798804"/>
    <lineage>
        <taxon>Bacteria</taxon>
        <taxon>Pseudomonadati</taxon>
        <taxon>Pseudomonadota</taxon>
        <taxon>Betaproteobacteria</taxon>
        <taxon>Burkholderiales</taxon>
        <taxon>Comamonadaceae</taxon>
        <taxon>Rhodoferax</taxon>
    </lineage>
</organism>
<dbReference type="InterPro" id="IPR043429">
    <property type="entry name" value="ArtM/GltK/GlnP/TcyL/YhdX-like"/>
</dbReference>
<dbReference type="PANTHER" id="PTHR30614:SF20">
    <property type="entry name" value="GLUTAMINE TRANSPORT SYSTEM PERMEASE PROTEIN GLNP"/>
    <property type="match status" value="1"/>
</dbReference>
<dbReference type="InterPro" id="IPR035906">
    <property type="entry name" value="MetI-like_sf"/>
</dbReference>
<dbReference type="InterPro" id="IPR000515">
    <property type="entry name" value="MetI-like"/>
</dbReference>
<feature type="transmembrane region" description="Helical" evidence="10">
    <location>
        <begin position="118"/>
        <end position="139"/>
    </location>
</feature>
<dbReference type="PROSITE" id="PS50928">
    <property type="entry name" value="ABC_TM1"/>
    <property type="match status" value="1"/>
</dbReference>
<evidence type="ECO:0000256" key="10">
    <source>
        <dbReference type="RuleBase" id="RU363032"/>
    </source>
</evidence>
<sequence length="310" mass="34437">MASKQEHVARRMPEHQRISRTLMSTRPVYLDDNPDANIAMSLTDSSPNWRTHLKRLPCLEVGQFVALFGVLAYLAIHGAQGMGYQWRWNKVPRYLVRVIDGELVWGPLLRGLWVTLEVASMAGVLALAVGLLVALMRYSRSVMGPALAWLYVELIRNTPILVQILIFYFIIAAVFGIPRLWAGVLCLACYEGAFVAEIIRGAVGAVRKGQWEAAQSLGLPGIRIWTDIVIPQAIPLMLPPLGGTLVNLVKHSAIVSVIAVYDLTTQARTVVSDTFLAFEIWLTTAALYLAITIPLSLIVTALERRYRARH</sequence>
<keyword evidence="4 10" id="KW-0813">Transport</keyword>
<comment type="similarity">
    <text evidence="3">Belongs to the binding-protein-dependent transport system permease family. HisMQ subfamily.</text>
</comment>
<evidence type="ECO:0000313" key="12">
    <source>
        <dbReference type="EMBL" id="BCO28408.1"/>
    </source>
</evidence>
<evidence type="ECO:0000256" key="7">
    <source>
        <dbReference type="ARBA" id="ARBA00022970"/>
    </source>
</evidence>
<dbReference type="PANTHER" id="PTHR30614">
    <property type="entry name" value="MEMBRANE COMPONENT OF AMINO ACID ABC TRANSPORTER"/>
    <property type="match status" value="1"/>
</dbReference>
<keyword evidence="6 10" id="KW-0812">Transmembrane</keyword>
<evidence type="ECO:0000256" key="3">
    <source>
        <dbReference type="ARBA" id="ARBA00010072"/>
    </source>
</evidence>
<keyword evidence="7" id="KW-0029">Amino-acid transport</keyword>
<evidence type="ECO:0000256" key="4">
    <source>
        <dbReference type="ARBA" id="ARBA00022448"/>
    </source>
</evidence>
<dbReference type="InterPro" id="IPR010065">
    <property type="entry name" value="AA_ABC_transptr_permease_3TM"/>
</dbReference>
<dbReference type="Proteomes" id="UP000824366">
    <property type="component" value="Chromosome"/>
</dbReference>
<feature type="transmembrane region" description="Helical" evidence="10">
    <location>
        <begin position="280"/>
        <end position="302"/>
    </location>
</feature>
<keyword evidence="8 10" id="KW-1133">Transmembrane helix</keyword>
<gene>
    <name evidence="12" type="ORF">MIZ03_3308</name>
</gene>
<protein>
    <recommendedName>
        <fullName evidence="11">ABC transmembrane type-1 domain-containing protein</fullName>
    </recommendedName>
</protein>
<evidence type="ECO:0000256" key="2">
    <source>
        <dbReference type="ARBA" id="ARBA00004429"/>
    </source>
</evidence>
<dbReference type="EMBL" id="AP024238">
    <property type="protein sequence ID" value="BCO28408.1"/>
    <property type="molecule type" value="Genomic_DNA"/>
</dbReference>
<evidence type="ECO:0000256" key="5">
    <source>
        <dbReference type="ARBA" id="ARBA00022475"/>
    </source>
</evidence>
<proteinExistence type="inferred from homology"/>
<evidence type="ECO:0000256" key="9">
    <source>
        <dbReference type="ARBA" id="ARBA00023136"/>
    </source>
</evidence>
<dbReference type="Gene3D" id="1.10.3720.10">
    <property type="entry name" value="MetI-like"/>
    <property type="match status" value="1"/>
</dbReference>
<evidence type="ECO:0000256" key="6">
    <source>
        <dbReference type="ARBA" id="ARBA00022692"/>
    </source>
</evidence>
<dbReference type="NCBIfam" id="TIGR01726">
    <property type="entry name" value="HEQRo_perm_3TM"/>
    <property type="match status" value="1"/>
</dbReference>
<dbReference type="CDD" id="cd06261">
    <property type="entry name" value="TM_PBP2"/>
    <property type="match status" value="1"/>
</dbReference>
<keyword evidence="13" id="KW-1185">Reference proteome</keyword>
<evidence type="ECO:0000256" key="8">
    <source>
        <dbReference type="ARBA" id="ARBA00022989"/>
    </source>
</evidence>
<keyword evidence="9 10" id="KW-0472">Membrane</keyword>
<feature type="transmembrane region" description="Helical" evidence="10">
    <location>
        <begin position="56"/>
        <end position="76"/>
    </location>
</feature>
<keyword evidence="5" id="KW-1003">Cell membrane</keyword>
<feature type="domain" description="ABC transmembrane type-1" evidence="11">
    <location>
        <begin position="112"/>
        <end position="299"/>
    </location>
</feature>
<evidence type="ECO:0000313" key="13">
    <source>
        <dbReference type="Proteomes" id="UP000824366"/>
    </source>
</evidence>
<dbReference type="SUPFAM" id="SSF161098">
    <property type="entry name" value="MetI-like"/>
    <property type="match status" value="1"/>
</dbReference>
<accession>A0ABN6D9T8</accession>
<comment type="function">
    <text evidence="1">Part of the binding-protein-dependent transport system for glutamine; probably responsible for the translocation of the substrate across the membrane.</text>
</comment>
<name>A0ABN6D9T8_9BURK</name>
<reference evidence="12 13" key="1">
    <citation type="journal article" date="2021" name="Microbiol. Spectr.">
        <title>A Single Bacterium Capable of Oxidation and Reduction of Iron at Circumneutral pH.</title>
        <authorList>
            <person name="Kato S."/>
            <person name="Ohkuma M."/>
        </authorList>
    </citation>
    <scope>NUCLEOTIDE SEQUENCE [LARGE SCALE GENOMIC DNA]</scope>
    <source>
        <strain evidence="12 13">MIZ03</strain>
    </source>
</reference>
<dbReference type="Pfam" id="PF00528">
    <property type="entry name" value="BPD_transp_1"/>
    <property type="match status" value="1"/>
</dbReference>
<feature type="transmembrane region" description="Helical" evidence="10">
    <location>
        <begin position="160"/>
        <end position="181"/>
    </location>
</feature>
<evidence type="ECO:0000259" key="11">
    <source>
        <dbReference type="PROSITE" id="PS50928"/>
    </source>
</evidence>
<comment type="subcellular location">
    <subcellularLocation>
        <location evidence="2">Cell inner membrane</location>
        <topology evidence="2">Multi-pass membrane protein</topology>
    </subcellularLocation>
    <subcellularLocation>
        <location evidence="10">Cell membrane</location>
        <topology evidence="10">Multi-pass membrane protein</topology>
    </subcellularLocation>
</comment>